<feature type="transmembrane region" description="Helical" evidence="1">
    <location>
        <begin position="91"/>
        <end position="109"/>
    </location>
</feature>
<proteinExistence type="predicted"/>
<accession>A0AAW4YV13</accession>
<dbReference type="RefSeq" id="WP_086510657.1">
    <property type="nucleotide sequence ID" value="NZ_JAAQTN010000003.1"/>
</dbReference>
<comment type="caution">
    <text evidence="2">The sequence shown here is derived from an EMBL/GenBank/DDBJ whole genome shotgun (WGS) entry which is preliminary data.</text>
</comment>
<evidence type="ECO:0000256" key="1">
    <source>
        <dbReference type="SAM" id="Phobius"/>
    </source>
</evidence>
<feature type="transmembrane region" description="Helical" evidence="1">
    <location>
        <begin position="7"/>
        <end position="27"/>
    </location>
</feature>
<dbReference type="AlphaFoldDB" id="A0AAW4YV13"/>
<dbReference type="Proteomes" id="UP001320178">
    <property type="component" value="Unassembled WGS sequence"/>
</dbReference>
<evidence type="ECO:0000313" key="2">
    <source>
        <dbReference type="EMBL" id="MCE8052258.1"/>
    </source>
</evidence>
<protein>
    <submittedName>
        <fullName evidence="2">DUF5336 domain-containing protein</fullName>
    </submittedName>
</protein>
<reference evidence="2" key="1">
    <citation type="submission" date="2020-05" db="EMBL/GenBank/DDBJ databases">
        <authorList>
            <person name="Wang L."/>
            <person name="Shao Z."/>
        </authorList>
    </citation>
    <scope>NUCLEOTIDE SEQUENCE</scope>
    <source>
        <strain evidence="2">MCCC 1A05776</strain>
    </source>
</reference>
<dbReference type="EMBL" id="JABFTS010000004">
    <property type="protein sequence ID" value="MCE8052258.1"/>
    <property type="molecule type" value="Genomic_DNA"/>
</dbReference>
<sequence length="215" mass="23487">MTLERAYILLAVFYSALVAIGAIALLVGGGPVWGVAILLLGALVAAGLWGQTLGKPVMNPRMWRPLAGILAVGFVLQLFAVFSLSLSGAELTWLLTGAIFSVLPAIMLFQYGKRDQEVWATPEECEGGKMLRELLARQRELVLEKQEADRQATVKLTKEGDTYRASVTRGNGVEVERFEERFACPATLAFFVIKYTCISVNDIAAQYAEERALAT</sequence>
<keyword evidence="1" id="KW-0472">Membrane</keyword>
<feature type="transmembrane region" description="Helical" evidence="1">
    <location>
        <begin position="33"/>
        <end position="54"/>
    </location>
</feature>
<gene>
    <name evidence="2" type="ORF">HOP61_13185</name>
</gene>
<organism evidence="2 3">
    <name type="scientific">Billgrantia desiderata</name>
    <dbReference type="NCBI Taxonomy" id="52021"/>
    <lineage>
        <taxon>Bacteria</taxon>
        <taxon>Pseudomonadati</taxon>
        <taxon>Pseudomonadota</taxon>
        <taxon>Gammaproteobacteria</taxon>
        <taxon>Oceanospirillales</taxon>
        <taxon>Halomonadaceae</taxon>
        <taxon>Billgrantia</taxon>
    </lineage>
</organism>
<name>A0AAW4YV13_9GAMM</name>
<keyword evidence="1" id="KW-1133">Transmembrane helix</keyword>
<reference evidence="2" key="2">
    <citation type="journal article" date="2021" name="Front. Microbiol.">
        <title>Aerobic Denitrification and Heterotrophic Sulfur Oxidation in the Genus Halomonas Revealed by Six Novel Species Characterizations and Genome-Based Analysis.</title>
        <authorList>
            <person name="Wang L."/>
            <person name="Shao Z."/>
        </authorList>
    </citation>
    <scope>NUCLEOTIDE SEQUENCE</scope>
    <source>
        <strain evidence="2">MCCC 1A05776</strain>
    </source>
</reference>
<keyword evidence="1" id="KW-0812">Transmembrane</keyword>
<feature type="transmembrane region" description="Helical" evidence="1">
    <location>
        <begin position="66"/>
        <end position="85"/>
    </location>
</feature>
<evidence type="ECO:0000313" key="3">
    <source>
        <dbReference type="Proteomes" id="UP001320178"/>
    </source>
</evidence>